<feature type="compositionally biased region" description="Basic and acidic residues" evidence="1">
    <location>
        <begin position="85"/>
        <end position="99"/>
    </location>
</feature>
<reference evidence="2" key="1">
    <citation type="journal article" date="2021" name="Nat. Commun.">
        <title>Genetic determinants of endophytism in the Arabidopsis root mycobiome.</title>
        <authorList>
            <person name="Mesny F."/>
            <person name="Miyauchi S."/>
            <person name="Thiergart T."/>
            <person name="Pickel B."/>
            <person name="Atanasova L."/>
            <person name="Karlsson M."/>
            <person name="Huettel B."/>
            <person name="Barry K.W."/>
            <person name="Haridas S."/>
            <person name="Chen C."/>
            <person name="Bauer D."/>
            <person name="Andreopoulos W."/>
            <person name="Pangilinan J."/>
            <person name="LaButti K."/>
            <person name="Riley R."/>
            <person name="Lipzen A."/>
            <person name="Clum A."/>
            <person name="Drula E."/>
            <person name="Henrissat B."/>
            <person name="Kohler A."/>
            <person name="Grigoriev I.V."/>
            <person name="Martin F.M."/>
            <person name="Hacquard S."/>
        </authorList>
    </citation>
    <scope>NUCLEOTIDE SEQUENCE</scope>
    <source>
        <strain evidence="2">MPI-CAGE-CH-0243</strain>
    </source>
</reference>
<comment type="caution">
    <text evidence="2">The sequence shown here is derived from an EMBL/GenBank/DDBJ whole genome shotgun (WGS) entry which is preliminary data.</text>
</comment>
<organism evidence="2 3">
    <name type="scientific">Dendryphion nanum</name>
    <dbReference type="NCBI Taxonomy" id="256645"/>
    <lineage>
        <taxon>Eukaryota</taxon>
        <taxon>Fungi</taxon>
        <taxon>Dikarya</taxon>
        <taxon>Ascomycota</taxon>
        <taxon>Pezizomycotina</taxon>
        <taxon>Dothideomycetes</taxon>
        <taxon>Pleosporomycetidae</taxon>
        <taxon>Pleosporales</taxon>
        <taxon>Torulaceae</taxon>
        <taxon>Dendryphion</taxon>
    </lineage>
</organism>
<keyword evidence="3" id="KW-1185">Reference proteome</keyword>
<dbReference type="Proteomes" id="UP000700596">
    <property type="component" value="Unassembled WGS sequence"/>
</dbReference>
<evidence type="ECO:0000313" key="2">
    <source>
        <dbReference type="EMBL" id="KAH7121116.1"/>
    </source>
</evidence>
<feature type="compositionally biased region" description="Acidic residues" evidence="1">
    <location>
        <begin position="146"/>
        <end position="160"/>
    </location>
</feature>
<accession>A0A9P9DKZ2</accession>
<gene>
    <name evidence="2" type="ORF">B0J11DRAFT_581875</name>
</gene>
<feature type="region of interest" description="Disordered" evidence="1">
    <location>
        <begin position="60"/>
        <end position="127"/>
    </location>
</feature>
<dbReference type="AlphaFoldDB" id="A0A9P9DKZ2"/>
<dbReference type="OrthoDB" id="5376498at2759"/>
<evidence type="ECO:0000313" key="3">
    <source>
        <dbReference type="Proteomes" id="UP000700596"/>
    </source>
</evidence>
<proteinExistence type="predicted"/>
<protein>
    <submittedName>
        <fullName evidence="2">Uncharacterized protein</fullName>
    </submittedName>
</protein>
<sequence>MTTFVPPTPMTWTLRLKAHKTTVFLHINQLTTFATIKQHLFAAIQDTTLSSTNGLRVTLPSSPSEIQLGRPVDINDPQSGFMLGEWERATDGDDGDTRGKGKAKARPRKDEDDELAGKENINQCPKGAGLKDNAVLAFRWPGDGTGWEEEEDEEMGDEEGSSWGVKIPSYEDQYGMENVGDVGGRRAVDE</sequence>
<evidence type="ECO:0000256" key="1">
    <source>
        <dbReference type="SAM" id="MobiDB-lite"/>
    </source>
</evidence>
<name>A0A9P9DKZ2_9PLEO</name>
<dbReference type="EMBL" id="JAGMWT010000010">
    <property type="protein sequence ID" value="KAH7121116.1"/>
    <property type="molecule type" value="Genomic_DNA"/>
</dbReference>
<feature type="region of interest" description="Disordered" evidence="1">
    <location>
        <begin position="139"/>
        <end position="166"/>
    </location>
</feature>